<keyword evidence="2" id="KW-0732">Signal</keyword>
<reference evidence="3 4" key="1">
    <citation type="journal article" date="2020" name="ISME J.">
        <title>Uncovering the hidden diversity of litter-decomposition mechanisms in mushroom-forming fungi.</title>
        <authorList>
            <person name="Floudas D."/>
            <person name="Bentzer J."/>
            <person name="Ahren D."/>
            <person name="Johansson T."/>
            <person name="Persson P."/>
            <person name="Tunlid A."/>
        </authorList>
    </citation>
    <scope>NUCLEOTIDE SEQUENCE [LARGE SCALE GENOMIC DNA]</scope>
    <source>
        <strain evidence="3 4">CBS 175.51</strain>
    </source>
</reference>
<name>A0A8H5AUT5_9AGAR</name>
<sequence>MRFATTLTLISALIFSSSSVHAIPVPKSSVEARAFGFDVPILEERGIWGKLKKKFTGGSSKAAPAELEGRELEGELLERTQGTSSTPPRKGGGVSRT</sequence>
<accession>A0A8H5AUT5</accession>
<evidence type="ECO:0000313" key="3">
    <source>
        <dbReference type="EMBL" id="KAF5311176.1"/>
    </source>
</evidence>
<organism evidence="3 4">
    <name type="scientific">Ephemerocybe angulata</name>
    <dbReference type="NCBI Taxonomy" id="980116"/>
    <lineage>
        <taxon>Eukaryota</taxon>
        <taxon>Fungi</taxon>
        <taxon>Dikarya</taxon>
        <taxon>Basidiomycota</taxon>
        <taxon>Agaricomycotina</taxon>
        <taxon>Agaricomycetes</taxon>
        <taxon>Agaricomycetidae</taxon>
        <taxon>Agaricales</taxon>
        <taxon>Agaricineae</taxon>
        <taxon>Psathyrellaceae</taxon>
        <taxon>Ephemerocybe</taxon>
    </lineage>
</organism>
<keyword evidence="4" id="KW-1185">Reference proteome</keyword>
<comment type="caution">
    <text evidence="3">The sequence shown here is derived from an EMBL/GenBank/DDBJ whole genome shotgun (WGS) entry which is preliminary data.</text>
</comment>
<evidence type="ECO:0000256" key="2">
    <source>
        <dbReference type="SAM" id="SignalP"/>
    </source>
</evidence>
<gene>
    <name evidence="3" type="ORF">D9611_013050</name>
</gene>
<proteinExistence type="predicted"/>
<dbReference type="OrthoDB" id="3099540at2759"/>
<feature type="signal peptide" evidence="2">
    <location>
        <begin position="1"/>
        <end position="22"/>
    </location>
</feature>
<dbReference type="AlphaFoldDB" id="A0A8H5AUT5"/>
<protein>
    <submittedName>
        <fullName evidence="3">Uncharacterized protein</fullName>
    </submittedName>
</protein>
<feature type="compositionally biased region" description="Basic and acidic residues" evidence="1">
    <location>
        <begin position="67"/>
        <end position="78"/>
    </location>
</feature>
<feature type="region of interest" description="Disordered" evidence="1">
    <location>
        <begin position="56"/>
        <end position="97"/>
    </location>
</feature>
<evidence type="ECO:0000313" key="4">
    <source>
        <dbReference type="Proteomes" id="UP000541558"/>
    </source>
</evidence>
<dbReference type="EMBL" id="JAACJK010000228">
    <property type="protein sequence ID" value="KAF5311176.1"/>
    <property type="molecule type" value="Genomic_DNA"/>
</dbReference>
<evidence type="ECO:0000256" key="1">
    <source>
        <dbReference type="SAM" id="MobiDB-lite"/>
    </source>
</evidence>
<dbReference type="Proteomes" id="UP000541558">
    <property type="component" value="Unassembled WGS sequence"/>
</dbReference>
<feature type="chain" id="PRO_5034124104" evidence="2">
    <location>
        <begin position="23"/>
        <end position="97"/>
    </location>
</feature>